<accession>A0ABR2K5S7</accession>
<dbReference type="EMBL" id="JAPFFF010000007">
    <property type="protein sequence ID" value="KAK8885395.1"/>
    <property type="molecule type" value="Genomic_DNA"/>
</dbReference>
<dbReference type="PANTHER" id="PTHR12195">
    <property type="entry name" value="CYTOPLASMIC FMR1-INTERACTING PROTEIN-RELATED"/>
    <property type="match status" value="1"/>
</dbReference>
<dbReference type="InterPro" id="IPR008081">
    <property type="entry name" value="Cytoplasmic_FMR1-int"/>
</dbReference>
<gene>
    <name evidence="1" type="ORF">M9Y10_040843</name>
</gene>
<keyword evidence="2" id="KW-1185">Reference proteome</keyword>
<name>A0ABR2K5S7_9EUKA</name>
<protein>
    <submittedName>
        <fullName evidence="1">Uncharacterized protein</fullName>
    </submittedName>
</protein>
<dbReference type="Pfam" id="PF05994">
    <property type="entry name" value="FragX_IP"/>
    <property type="match status" value="1"/>
</dbReference>
<dbReference type="Proteomes" id="UP001470230">
    <property type="component" value="Unassembled WGS sequence"/>
</dbReference>
<evidence type="ECO:0000313" key="1">
    <source>
        <dbReference type="EMBL" id="KAK8885395.1"/>
    </source>
</evidence>
<sequence length="1191" mass="136891">MLKSVFVPTPSAIENWKNIDTIPIVGTAPRCVPLSVFVRYPAETVFDLVLPVRAGLQATEVIALIQLVSQNVKDADDLLSELYSKRSISKPIYTYMEKLGQFSQNMKSAVISILTPQIDFLSKIQLSTTSMIENITLVFKNDDIWNNGKYNDQLLDQISILIYKLTSLEHLLISKSLINDISRLLKLINDQEFASSTQKLRIWALTKKVLTSQLIDKMKDLDENRFITLFKIFIDYIRLRIEDDDFIYPDMQFVYVNMYIFLIRFYQAQEQNEKNKLKDAKKPKPVLGDIDIETKFFLSTLIKFYPTLPLYFDNSILTIDNTPEEFLVNISNKNQNVSNLPKINPVPLYNLIEIIRIEFSNLSAAVLQANSHNPRYERSKHLSETLIKVLHLVSTCLNRVRQILSKHLLKVPPAPDTEAGQKMSKYELSMKIGLKDDLTKILLTLCLCRTIKEFIITNLATITENVSYYIQSYFQNFAHNKLPPACIRSEKNPDQKKIFETLRTLIGSFEKDEFLIKDQIKKYGNITPKVPKCPPQASIAELARIQLQMVANPYLSSKKNVLKTAKLSNDDKKEIDEFLKDTRYFIELLLLPTTIEVVFDQSNLFFKEYFLDLYDVSFFPVTASLPVILSEYALRNYHKVDLTYALFYPLSIYDDAAQTALHSLHSKMLYDEIKAEAEICLAAIMRTIADSSFHPVRRFITISSLSRTMLDNLNLKVEAAKVLKQSSSAVRIGTLLEQNQLTLLGCSIDTKSLIAERVDSLIYKAIEQAIDFFRSHGVLVSIAVKRILDVLRSTHSFFLEHNIPTMPFDDMLSIVMSTDTPNSLQSKVFFYIVDHLQNTVIYDYYLLTTPFRLIPKKQPKIQFYDSAYKDGSEFLQKVLLPTTSMITIENFRELFWLLNDGSIVLLQQQLLLEMDEILQNFCSLYASIQKRLRRIKNAPLSSNCVEVFELFEGAYRYFVDDDEVNQLFGIMAQIGNIFAISEMMDDAFILKKSSIDQYTSFIFNKTADDGNTDISSNEVFQIFEDKAIGRHFRNYSKLPAENEVIQPFLYNALFTFSDRLSSQQGASDMLAETSQYYLDLQTLTGFASTWSVLEFLFVLRESMSEKHEQDFTFIGEGVQLCAAAILCMSKQIGLYDILCISNIIKAHRLTDFNVLKDQRVKTFLSLSDSFIASLRCAITSYLPIYEHIYNS</sequence>
<proteinExistence type="predicted"/>
<organism evidence="1 2">
    <name type="scientific">Tritrichomonas musculus</name>
    <dbReference type="NCBI Taxonomy" id="1915356"/>
    <lineage>
        <taxon>Eukaryota</taxon>
        <taxon>Metamonada</taxon>
        <taxon>Parabasalia</taxon>
        <taxon>Tritrichomonadida</taxon>
        <taxon>Tritrichomonadidae</taxon>
        <taxon>Tritrichomonas</taxon>
    </lineage>
</organism>
<reference evidence="1 2" key="1">
    <citation type="submission" date="2024-04" db="EMBL/GenBank/DDBJ databases">
        <title>Tritrichomonas musculus Genome.</title>
        <authorList>
            <person name="Alves-Ferreira E."/>
            <person name="Grigg M."/>
            <person name="Lorenzi H."/>
            <person name="Galac M."/>
        </authorList>
    </citation>
    <scope>NUCLEOTIDE SEQUENCE [LARGE SCALE GENOMIC DNA]</scope>
    <source>
        <strain evidence="1 2">EAF2021</strain>
    </source>
</reference>
<evidence type="ECO:0000313" key="2">
    <source>
        <dbReference type="Proteomes" id="UP001470230"/>
    </source>
</evidence>
<comment type="caution">
    <text evidence="1">The sequence shown here is derived from an EMBL/GenBank/DDBJ whole genome shotgun (WGS) entry which is preliminary data.</text>
</comment>
<dbReference type="PRINTS" id="PR01698">
    <property type="entry name" value="CYTOFMRPINTP"/>
</dbReference>